<proteinExistence type="predicted"/>
<evidence type="ECO:0000313" key="2">
    <source>
        <dbReference type="EMBL" id="KMS93667.1"/>
    </source>
</evidence>
<evidence type="ECO:0000256" key="1">
    <source>
        <dbReference type="SAM" id="MobiDB-lite"/>
    </source>
</evidence>
<sequence length="129" mass="14076">MTATITLKPNPAPPRAVRSAWNGSPDSPPATLSRTISSRPSSAQSEHEDQQAQNLTGGLLWRHKTGRFDNDDDKYRKSMSRPSSVVNAATVSSLAKVKRNVMKFRSSSSTTKASSVTNMSTTRRPKSRS</sequence>
<dbReference type="Proteomes" id="UP000035740">
    <property type="component" value="Unassembled WGS sequence"/>
</dbReference>
<gene>
    <name evidence="2" type="ORF">BVRB_029160</name>
</gene>
<feature type="non-terminal residue" evidence="2">
    <location>
        <position position="129"/>
    </location>
</feature>
<name>A0A0J8B1A0_BETVV</name>
<protein>
    <submittedName>
        <fullName evidence="2">Uncharacterized protein</fullName>
    </submittedName>
</protein>
<feature type="compositionally biased region" description="Low complexity" evidence="1">
    <location>
        <begin position="106"/>
        <end position="117"/>
    </location>
</feature>
<feature type="compositionally biased region" description="Basic and acidic residues" evidence="1">
    <location>
        <begin position="66"/>
        <end position="76"/>
    </location>
</feature>
<keyword evidence="3" id="KW-1185">Reference proteome</keyword>
<feature type="region of interest" description="Disordered" evidence="1">
    <location>
        <begin position="1"/>
        <end position="83"/>
    </location>
</feature>
<evidence type="ECO:0000313" key="3">
    <source>
        <dbReference type="Proteomes" id="UP000035740"/>
    </source>
</evidence>
<accession>A0A0J8B1A0</accession>
<feature type="region of interest" description="Disordered" evidence="1">
    <location>
        <begin position="101"/>
        <end position="129"/>
    </location>
</feature>
<feature type="compositionally biased region" description="Polar residues" evidence="1">
    <location>
        <begin position="21"/>
        <end position="44"/>
    </location>
</feature>
<organism evidence="2 3">
    <name type="scientific">Beta vulgaris subsp. vulgaris</name>
    <name type="common">Beet</name>
    <dbReference type="NCBI Taxonomy" id="3555"/>
    <lineage>
        <taxon>Eukaryota</taxon>
        <taxon>Viridiplantae</taxon>
        <taxon>Streptophyta</taxon>
        <taxon>Embryophyta</taxon>
        <taxon>Tracheophyta</taxon>
        <taxon>Spermatophyta</taxon>
        <taxon>Magnoliopsida</taxon>
        <taxon>eudicotyledons</taxon>
        <taxon>Gunneridae</taxon>
        <taxon>Pentapetalae</taxon>
        <taxon>Caryophyllales</taxon>
        <taxon>Chenopodiaceae</taxon>
        <taxon>Betoideae</taxon>
        <taxon>Beta</taxon>
    </lineage>
</organism>
<dbReference type="AlphaFoldDB" id="A0A0J8B1A0"/>
<dbReference type="EMBL" id="KQ100177">
    <property type="protein sequence ID" value="KMS93667.1"/>
    <property type="molecule type" value="Genomic_DNA"/>
</dbReference>
<reference evidence="2 3" key="1">
    <citation type="journal article" date="2014" name="Nature">
        <title>The genome of the recently domesticated crop plant sugar beet (Beta vulgaris).</title>
        <authorList>
            <person name="Dohm J.C."/>
            <person name="Minoche A.E."/>
            <person name="Holtgrawe D."/>
            <person name="Capella-Gutierrez S."/>
            <person name="Zakrzewski F."/>
            <person name="Tafer H."/>
            <person name="Rupp O."/>
            <person name="Sorensen T.R."/>
            <person name="Stracke R."/>
            <person name="Reinhardt R."/>
            <person name="Goesmann A."/>
            <person name="Kraft T."/>
            <person name="Schulz B."/>
            <person name="Stadler P.F."/>
            <person name="Schmidt T."/>
            <person name="Gabaldon T."/>
            <person name="Lehrach H."/>
            <person name="Weisshaar B."/>
            <person name="Himmelbauer H."/>
        </authorList>
    </citation>
    <scope>NUCLEOTIDE SEQUENCE [LARGE SCALE GENOMIC DNA]</scope>
    <source>
        <tissue evidence="2">Taproot</tissue>
    </source>
</reference>